<dbReference type="EMBL" id="LK052939">
    <property type="protein sequence ID" value="CDR39581.1"/>
    <property type="molecule type" value="Genomic_DNA"/>
</dbReference>
<protein>
    <submittedName>
        <fullName evidence="1">RHTO0S04e06700g1_1</fullName>
    </submittedName>
</protein>
<sequence>MNSYVVGPPQLSQPGPLAQAFSLPALDQAAEYLLASNPSTFDSVSAAALYLDSLRTPLPATSTSSTGFASDYDASLAFSYAVAEANDIRLDETRRFLVVGWTPPYKGHSIFADGDTSPTGAVVRALITTCVIQTGIPCVFIDAEPFAPSRATLEALHSSAQGPPNGWSWLPERKEMLSYKKCFFGLLRYEQATFSAILALGPVAGWYLDLPALAFDATSPFPGSAPFHTVSSFLAPHPRSQVHEDSVSATSRGLFIFVKGMFEALADAGISVPSPSLAWDTFREAYGKAGLLNGGELFQSLRQNGHPDLPGLDDNDYFAFELMTNHCNKLPRAFVHGGNGCGARFVVVPRRGADNCAKLYDLLPYNCTHCGRFVPLSDWETL</sequence>
<evidence type="ECO:0000313" key="1">
    <source>
        <dbReference type="EMBL" id="CDR39581.1"/>
    </source>
</evidence>
<organism evidence="1">
    <name type="scientific">Rhodotorula toruloides</name>
    <name type="common">Yeast</name>
    <name type="synonym">Rhodosporidium toruloides</name>
    <dbReference type="NCBI Taxonomy" id="5286"/>
    <lineage>
        <taxon>Eukaryota</taxon>
        <taxon>Fungi</taxon>
        <taxon>Dikarya</taxon>
        <taxon>Basidiomycota</taxon>
        <taxon>Pucciniomycotina</taxon>
        <taxon>Microbotryomycetes</taxon>
        <taxon>Sporidiobolales</taxon>
        <taxon>Sporidiobolaceae</taxon>
        <taxon>Rhodotorula</taxon>
    </lineage>
</organism>
<dbReference type="AlphaFoldDB" id="A0A061APX1"/>
<accession>A0A061APX1</accession>
<proteinExistence type="predicted"/>
<reference evidence="1" key="1">
    <citation type="journal article" date="2014" name="Genome Announc.">
        <title>Draft genome sequence of Rhodosporidium toruloides CECT1137, an oleaginous yeast of biotechnological interest.</title>
        <authorList>
            <person name="Morin N."/>
            <person name="Calcas X."/>
            <person name="Devillers H."/>
            <person name="Durrens P."/>
            <person name="Sherman D.J."/>
            <person name="Nicaud J.-M."/>
            <person name="Neuveglise C."/>
        </authorList>
    </citation>
    <scope>NUCLEOTIDE SEQUENCE</scope>
    <source>
        <strain evidence="1">CECT1137</strain>
    </source>
</reference>
<name>A0A061APX1_RHOTO</name>
<gene>
    <name evidence="1" type="ORF">RHTO0S_04e06700g</name>
</gene>